<evidence type="ECO:0000313" key="5">
    <source>
        <dbReference type="EMBL" id="MYL20618.1"/>
    </source>
</evidence>
<proteinExistence type="inferred from homology"/>
<evidence type="ECO:0000313" key="6">
    <source>
        <dbReference type="Proteomes" id="UP000460949"/>
    </source>
</evidence>
<dbReference type="InterPro" id="IPR025736">
    <property type="entry name" value="PucR_C-HTH_dom"/>
</dbReference>
<dbReference type="RefSeq" id="WP_160837468.1">
    <property type="nucleotide sequence ID" value="NZ_WMET01000002.1"/>
</dbReference>
<dbReference type="InterPro" id="IPR042070">
    <property type="entry name" value="PucR_C-HTH_sf"/>
</dbReference>
<gene>
    <name evidence="5" type="ORF">GLW04_11995</name>
</gene>
<dbReference type="Pfam" id="PF17853">
    <property type="entry name" value="GGDEF_2"/>
    <property type="match status" value="1"/>
</dbReference>
<accession>A0A845DTY5</accession>
<dbReference type="PANTHER" id="PTHR33744">
    <property type="entry name" value="CARBOHYDRATE DIACID REGULATOR"/>
    <property type="match status" value="1"/>
</dbReference>
<feature type="domain" description="CdaR GGDEF-like" evidence="4">
    <location>
        <begin position="294"/>
        <end position="412"/>
    </location>
</feature>
<evidence type="ECO:0000256" key="1">
    <source>
        <dbReference type="ARBA" id="ARBA00006754"/>
    </source>
</evidence>
<dbReference type="InterPro" id="IPR051448">
    <property type="entry name" value="CdaR-like_regulators"/>
</dbReference>
<dbReference type="InterPro" id="IPR012914">
    <property type="entry name" value="PucR_dom"/>
</dbReference>
<reference evidence="5 6" key="1">
    <citation type="submission" date="2019-11" db="EMBL/GenBank/DDBJ databases">
        <title>Genome sequences of 17 halophilic strains isolated from different environments.</title>
        <authorList>
            <person name="Furrow R.E."/>
        </authorList>
    </citation>
    <scope>NUCLEOTIDE SEQUENCE [LARGE SCALE GENOMIC DNA]</scope>
    <source>
        <strain evidence="5 6">22511_23_Filter</strain>
    </source>
</reference>
<evidence type="ECO:0008006" key="7">
    <source>
        <dbReference type="Google" id="ProtNLM"/>
    </source>
</evidence>
<feature type="domain" description="Purine catabolism PurC-like" evidence="2">
    <location>
        <begin position="9"/>
        <end position="126"/>
    </location>
</feature>
<dbReference type="Pfam" id="PF13556">
    <property type="entry name" value="HTH_30"/>
    <property type="match status" value="1"/>
</dbReference>
<dbReference type="Pfam" id="PF07905">
    <property type="entry name" value="PucR"/>
    <property type="match status" value="1"/>
</dbReference>
<dbReference type="Proteomes" id="UP000460949">
    <property type="component" value="Unassembled WGS sequence"/>
</dbReference>
<comment type="caution">
    <text evidence="5">The sequence shown here is derived from an EMBL/GenBank/DDBJ whole genome shotgun (WGS) entry which is preliminary data.</text>
</comment>
<feature type="domain" description="PucR C-terminal helix-turn-helix" evidence="3">
    <location>
        <begin position="467"/>
        <end position="525"/>
    </location>
</feature>
<name>A0A845DTY5_9BACI</name>
<evidence type="ECO:0000259" key="4">
    <source>
        <dbReference type="Pfam" id="PF17853"/>
    </source>
</evidence>
<organism evidence="5 6">
    <name type="scientific">Halobacillus litoralis</name>
    <dbReference type="NCBI Taxonomy" id="45668"/>
    <lineage>
        <taxon>Bacteria</taxon>
        <taxon>Bacillati</taxon>
        <taxon>Bacillota</taxon>
        <taxon>Bacilli</taxon>
        <taxon>Bacillales</taxon>
        <taxon>Bacillaceae</taxon>
        <taxon>Halobacillus</taxon>
    </lineage>
</organism>
<dbReference type="PANTHER" id="PTHR33744:SF1">
    <property type="entry name" value="DNA-BINDING TRANSCRIPTIONAL ACTIVATOR ADER"/>
    <property type="match status" value="1"/>
</dbReference>
<dbReference type="AlphaFoldDB" id="A0A845DTY5"/>
<dbReference type="InterPro" id="IPR041522">
    <property type="entry name" value="CdaR_GGDEF"/>
</dbReference>
<evidence type="ECO:0000259" key="2">
    <source>
        <dbReference type="Pfam" id="PF07905"/>
    </source>
</evidence>
<comment type="similarity">
    <text evidence="1">Belongs to the CdaR family.</text>
</comment>
<dbReference type="Gene3D" id="1.10.10.2840">
    <property type="entry name" value="PucR C-terminal helix-turn-helix domain"/>
    <property type="match status" value="1"/>
</dbReference>
<protein>
    <recommendedName>
        <fullName evidence="7">PucR family transcriptional regulator</fullName>
    </recommendedName>
</protein>
<sequence length="536" mass="61495">MAITIRQALKIGGLKQCTVAAGEGGLDRLLDYVTIMEVPDIVQWLKGKELMLTSLYPIKGDEEAMHQLVRELHEKGTSALAIKPQRFIDDIPQVILDEAEKYDFPVLRIPEHVSYLDILSPVMNVIFDEKVVIREDLELAYRLLDEIKNSKGGISQMAETLANLMKHEIRIDSFVPYLKIPSVDNGLQGMTSSQKEELAIVQRPVKMLRWNERRKVEQECLTAPIIIEGQVVGAITSIGVASEFLEMDLAILERANTILSLEFMRKKAAYELEQQYKSHFFKDLLFSKIQYEAAMHEKGIMYGFDVDKQYIFTTIEFTRREKGMTYVSEIMNQLERVCARIDDDIIIGAVQNGLYLLYPSAGKKTERIEADMNDILAEMQNGSAGEVYIGVSRAASNIGEIRDGYEQARQAVMLGRNLYQNKPIIYYEELGFYRLLSEIDNVTEVSKFYKESIGGLIEYDKTHDLELVHSLTTYFDHNESLSKTAEALFIHINTLKYRLQRINMITNLNVKNSEDKLNLHIGLKIHNFTKNDYRFR</sequence>
<dbReference type="EMBL" id="WMET01000002">
    <property type="protein sequence ID" value="MYL20618.1"/>
    <property type="molecule type" value="Genomic_DNA"/>
</dbReference>
<evidence type="ECO:0000259" key="3">
    <source>
        <dbReference type="Pfam" id="PF13556"/>
    </source>
</evidence>